<dbReference type="PANTHER" id="PTHR13887:SF14">
    <property type="entry name" value="DISULFIDE BOND FORMATION PROTEIN D"/>
    <property type="match status" value="1"/>
</dbReference>
<gene>
    <name evidence="6" type="ORF">JX360_00890</name>
</gene>
<evidence type="ECO:0000256" key="2">
    <source>
        <dbReference type="ARBA" id="ARBA00023002"/>
    </source>
</evidence>
<dbReference type="Pfam" id="PF01323">
    <property type="entry name" value="DSBA"/>
    <property type="match status" value="1"/>
</dbReference>
<dbReference type="PROSITE" id="PS51352">
    <property type="entry name" value="THIOREDOXIN_2"/>
    <property type="match status" value="1"/>
</dbReference>
<name>A0ABT0C6P9_THEVL</name>
<protein>
    <submittedName>
        <fullName evidence="6">DsbA family protein</fullName>
    </submittedName>
</protein>
<keyword evidence="1" id="KW-0732">Signal</keyword>
<dbReference type="InterPro" id="IPR036249">
    <property type="entry name" value="Thioredoxin-like_sf"/>
</dbReference>
<keyword evidence="7" id="KW-1185">Reference proteome</keyword>
<dbReference type="SUPFAM" id="SSF52833">
    <property type="entry name" value="Thioredoxin-like"/>
    <property type="match status" value="1"/>
</dbReference>
<feature type="domain" description="Thioredoxin" evidence="5">
    <location>
        <begin position="53"/>
        <end position="266"/>
    </location>
</feature>
<sequence length="268" mass="30219">MNWLSKVSRAWGQNLAKVGFLCGLACLLWLGSGVQPFLPAAVASPADLEEQVLQIIRNNPKVILEAVQEYQQRQYEEQQRQQQQLSEEFGRQLRDNPRAVIGDSPRMGSDSLKLVLVEFSDFQCPFCARAHDTLKQFMADHGDDVTLVYKHLPLTSIHPEAMPAARAAWAAQRQGKFWEFHDELFANQSQLGDGFYVATAEKLGLNVEKFNRDRRSRAAERSIQRDIDMASQLGITGTPYFSLNGFSFSGAQPLQVFEQTLEQAKQAL</sequence>
<keyword evidence="3" id="KW-1015">Disulfide bond</keyword>
<dbReference type="PANTHER" id="PTHR13887">
    <property type="entry name" value="GLUTATHIONE S-TRANSFERASE KAPPA"/>
    <property type="match status" value="1"/>
</dbReference>
<dbReference type="Proteomes" id="UP000830835">
    <property type="component" value="Unassembled WGS sequence"/>
</dbReference>
<dbReference type="Gene3D" id="3.40.30.10">
    <property type="entry name" value="Glutaredoxin"/>
    <property type="match status" value="1"/>
</dbReference>
<keyword evidence="2" id="KW-0560">Oxidoreductase</keyword>
<evidence type="ECO:0000313" key="6">
    <source>
        <dbReference type="EMBL" id="MCJ2541472.1"/>
    </source>
</evidence>
<dbReference type="InterPro" id="IPR001853">
    <property type="entry name" value="DSBA-like_thioredoxin_dom"/>
</dbReference>
<organism evidence="6 7">
    <name type="scientific">Thermostichus vulcanus str. 'Rupite'</name>
    <dbReference type="NCBI Taxonomy" id="2813851"/>
    <lineage>
        <taxon>Bacteria</taxon>
        <taxon>Bacillati</taxon>
        <taxon>Cyanobacteriota</taxon>
        <taxon>Cyanophyceae</taxon>
        <taxon>Thermostichales</taxon>
        <taxon>Thermostichaceae</taxon>
        <taxon>Thermostichus</taxon>
    </lineage>
</organism>
<keyword evidence="4" id="KW-0676">Redox-active center</keyword>
<dbReference type="EMBL" id="JAFIRA010000001">
    <property type="protein sequence ID" value="MCJ2541472.1"/>
    <property type="molecule type" value="Genomic_DNA"/>
</dbReference>
<evidence type="ECO:0000256" key="1">
    <source>
        <dbReference type="ARBA" id="ARBA00022729"/>
    </source>
</evidence>
<evidence type="ECO:0000313" key="7">
    <source>
        <dbReference type="Proteomes" id="UP000830835"/>
    </source>
</evidence>
<dbReference type="InterPro" id="IPR013766">
    <property type="entry name" value="Thioredoxin_domain"/>
</dbReference>
<comment type="caution">
    <text evidence="6">The sequence shown here is derived from an EMBL/GenBank/DDBJ whole genome shotgun (WGS) entry which is preliminary data.</text>
</comment>
<reference evidence="6" key="1">
    <citation type="submission" date="2021-02" db="EMBL/GenBank/DDBJ databases">
        <title>The CRISPR/cas machinery reduction and long-range gene transfer in the hot spring cyanobacterium Synechococcus.</title>
        <authorList>
            <person name="Dvorak P."/>
            <person name="Jahodarova E."/>
            <person name="Hasler P."/>
            <person name="Poulickova A."/>
        </authorList>
    </citation>
    <scope>NUCLEOTIDE SEQUENCE</scope>
    <source>
        <strain evidence="6">Rupite</strain>
    </source>
</reference>
<proteinExistence type="predicted"/>
<evidence type="ECO:0000259" key="5">
    <source>
        <dbReference type="PROSITE" id="PS51352"/>
    </source>
</evidence>
<evidence type="ECO:0000256" key="4">
    <source>
        <dbReference type="ARBA" id="ARBA00023284"/>
    </source>
</evidence>
<evidence type="ECO:0000256" key="3">
    <source>
        <dbReference type="ARBA" id="ARBA00023157"/>
    </source>
</evidence>
<accession>A0ABT0C6P9</accession>